<comment type="caution">
    <text evidence="2">The sequence shown here is derived from an EMBL/GenBank/DDBJ whole genome shotgun (WGS) entry which is preliminary data.</text>
</comment>
<sequence>MVGMESWHCYSRISVVLLSEHLGMDIMDLFILLCGFLLLRMCLCFGPGKGASGDVCLWKAPKGVDDATGLRSLCT</sequence>
<organism evidence="2 3">
    <name type="scientific">Podospora aff. communis PSN243</name>
    <dbReference type="NCBI Taxonomy" id="3040156"/>
    <lineage>
        <taxon>Eukaryota</taxon>
        <taxon>Fungi</taxon>
        <taxon>Dikarya</taxon>
        <taxon>Ascomycota</taxon>
        <taxon>Pezizomycotina</taxon>
        <taxon>Sordariomycetes</taxon>
        <taxon>Sordariomycetidae</taxon>
        <taxon>Sordariales</taxon>
        <taxon>Podosporaceae</taxon>
        <taxon>Podospora</taxon>
    </lineage>
</organism>
<proteinExistence type="predicted"/>
<dbReference type="AlphaFoldDB" id="A0AAV9GAY2"/>
<keyword evidence="3" id="KW-1185">Reference proteome</keyword>
<accession>A0AAV9GAY2</accession>
<reference evidence="2" key="1">
    <citation type="journal article" date="2023" name="Mol. Phylogenet. Evol.">
        <title>Genome-scale phylogeny and comparative genomics of the fungal order Sordariales.</title>
        <authorList>
            <person name="Hensen N."/>
            <person name="Bonometti L."/>
            <person name="Westerberg I."/>
            <person name="Brannstrom I.O."/>
            <person name="Guillou S."/>
            <person name="Cros-Aarteil S."/>
            <person name="Calhoun S."/>
            <person name="Haridas S."/>
            <person name="Kuo A."/>
            <person name="Mondo S."/>
            <person name="Pangilinan J."/>
            <person name="Riley R."/>
            <person name="LaButti K."/>
            <person name="Andreopoulos B."/>
            <person name="Lipzen A."/>
            <person name="Chen C."/>
            <person name="Yan M."/>
            <person name="Daum C."/>
            <person name="Ng V."/>
            <person name="Clum A."/>
            <person name="Steindorff A."/>
            <person name="Ohm R.A."/>
            <person name="Martin F."/>
            <person name="Silar P."/>
            <person name="Natvig D.O."/>
            <person name="Lalanne C."/>
            <person name="Gautier V."/>
            <person name="Ament-Velasquez S.L."/>
            <person name="Kruys A."/>
            <person name="Hutchinson M.I."/>
            <person name="Powell A.J."/>
            <person name="Barry K."/>
            <person name="Miller A.N."/>
            <person name="Grigoriev I.V."/>
            <person name="Debuchy R."/>
            <person name="Gladieux P."/>
            <person name="Hiltunen Thoren M."/>
            <person name="Johannesson H."/>
        </authorList>
    </citation>
    <scope>NUCLEOTIDE SEQUENCE</scope>
    <source>
        <strain evidence="2">PSN243</strain>
    </source>
</reference>
<reference evidence="2" key="2">
    <citation type="submission" date="2023-05" db="EMBL/GenBank/DDBJ databases">
        <authorList>
            <consortium name="Lawrence Berkeley National Laboratory"/>
            <person name="Steindorff A."/>
            <person name="Hensen N."/>
            <person name="Bonometti L."/>
            <person name="Westerberg I."/>
            <person name="Brannstrom I.O."/>
            <person name="Guillou S."/>
            <person name="Cros-Aarteil S."/>
            <person name="Calhoun S."/>
            <person name="Haridas S."/>
            <person name="Kuo A."/>
            <person name="Mondo S."/>
            <person name="Pangilinan J."/>
            <person name="Riley R."/>
            <person name="Labutti K."/>
            <person name="Andreopoulos B."/>
            <person name="Lipzen A."/>
            <person name="Chen C."/>
            <person name="Yanf M."/>
            <person name="Daum C."/>
            <person name="Ng V."/>
            <person name="Clum A."/>
            <person name="Ohm R."/>
            <person name="Martin F."/>
            <person name="Silar P."/>
            <person name="Natvig D."/>
            <person name="Lalanne C."/>
            <person name="Gautier V."/>
            <person name="Ament-Velasquez S.L."/>
            <person name="Kruys A."/>
            <person name="Hutchinson M.I."/>
            <person name="Powell A.J."/>
            <person name="Barry K."/>
            <person name="Miller A.N."/>
            <person name="Grigoriev I.V."/>
            <person name="Debuchy R."/>
            <person name="Gladieux P."/>
            <person name="Thoren M.H."/>
            <person name="Johannesson H."/>
        </authorList>
    </citation>
    <scope>NUCLEOTIDE SEQUENCE</scope>
    <source>
        <strain evidence="2">PSN243</strain>
    </source>
</reference>
<name>A0AAV9GAY2_9PEZI</name>
<gene>
    <name evidence="2" type="ORF">QBC34DRAFT_412198</name>
</gene>
<keyword evidence="1" id="KW-1133">Transmembrane helix</keyword>
<keyword evidence="1" id="KW-0812">Transmembrane</keyword>
<keyword evidence="1" id="KW-0472">Membrane</keyword>
<dbReference type="Proteomes" id="UP001321760">
    <property type="component" value="Unassembled WGS sequence"/>
</dbReference>
<evidence type="ECO:0000313" key="2">
    <source>
        <dbReference type="EMBL" id="KAK4445999.1"/>
    </source>
</evidence>
<protein>
    <submittedName>
        <fullName evidence="2">Uncharacterized protein</fullName>
    </submittedName>
</protein>
<dbReference type="EMBL" id="MU865960">
    <property type="protein sequence ID" value="KAK4445999.1"/>
    <property type="molecule type" value="Genomic_DNA"/>
</dbReference>
<feature type="transmembrane region" description="Helical" evidence="1">
    <location>
        <begin position="26"/>
        <end position="43"/>
    </location>
</feature>
<evidence type="ECO:0000256" key="1">
    <source>
        <dbReference type="SAM" id="Phobius"/>
    </source>
</evidence>
<evidence type="ECO:0000313" key="3">
    <source>
        <dbReference type="Proteomes" id="UP001321760"/>
    </source>
</evidence>